<keyword evidence="6" id="KW-1185">Reference proteome</keyword>
<dbReference type="GO" id="GO:0003723">
    <property type="term" value="F:RNA binding"/>
    <property type="evidence" value="ECO:0007669"/>
    <property type="project" value="InterPro"/>
</dbReference>
<proteinExistence type="inferred from homology"/>
<dbReference type="Pfam" id="PF02171">
    <property type="entry name" value="Piwi"/>
    <property type="match status" value="1"/>
</dbReference>
<dbReference type="Gene3D" id="3.40.50.2300">
    <property type="match status" value="1"/>
</dbReference>
<feature type="compositionally biased region" description="Gly residues" evidence="2">
    <location>
        <begin position="253"/>
        <end position="266"/>
    </location>
</feature>
<feature type="domain" description="PAZ" evidence="3">
    <location>
        <begin position="100"/>
        <end position="203"/>
    </location>
</feature>
<dbReference type="OrthoDB" id="445936at2759"/>
<dbReference type="SUPFAM" id="SSF53098">
    <property type="entry name" value="Ribonuclease H-like"/>
    <property type="match status" value="1"/>
</dbReference>
<dbReference type="GO" id="GO:0034587">
    <property type="term" value="P:piRNA processing"/>
    <property type="evidence" value="ECO:0007669"/>
    <property type="project" value="UniProtKB-ARBA"/>
</dbReference>
<name>A0A1D2NCL1_ORCCI</name>
<evidence type="ECO:0000259" key="4">
    <source>
        <dbReference type="PROSITE" id="PS50822"/>
    </source>
</evidence>
<dbReference type="InterPro" id="IPR003165">
    <property type="entry name" value="Piwi"/>
</dbReference>
<dbReference type="EMBL" id="LJIJ01000091">
    <property type="protein sequence ID" value="ODN02980.1"/>
    <property type="molecule type" value="Genomic_DNA"/>
</dbReference>
<organism evidence="5 6">
    <name type="scientific">Orchesella cincta</name>
    <name type="common">Springtail</name>
    <name type="synonym">Podura cincta</name>
    <dbReference type="NCBI Taxonomy" id="48709"/>
    <lineage>
        <taxon>Eukaryota</taxon>
        <taxon>Metazoa</taxon>
        <taxon>Ecdysozoa</taxon>
        <taxon>Arthropoda</taxon>
        <taxon>Hexapoda</taxon>
        <taxon>Collembola</taxon>
        <taxon>Entomobryomorpha</taxon>
        <taxon>Entomobryoidea</taxon>
        <taxon>Orchesellidae</taxon>
        <taxon>Orchesellinae</taxon>
        <taxon>Orchesella</taxon>
    </lineage>
</organism>
<evidence type="ECO:0000256" key="2">
    <source>
        <dbReference type="SAM" id="MobiDB-lite"/>
    </source>
</evidence>
<dbReference type="InterPro" id="IPR012337">
    <property type="entry name" value="RNaseH-like_sf"/>
</dbReference>
<dbReference type="InterPro" id="IPR036085">
    <property type="entry name" value="PAZ_dom_sf"/>
</dbReference>
<dbReference type="PROSITE" id="PS50822">
    <property type="entry name" value="PIWI"/>
    <property type="match status" value="1"/>
</dbReference>
<feature type="compositionally biased region" description="Basic residues" evidence="2">
    <location>
        <begin position="545"/>
        <end position="559"/>
    </location>
</feature>
<dbReference type="InterPro" id="IPR003100">
    <property type="entry name" value="PAZ_dom"/>
</dbReference>
<dbReference type="SMART" id="SM00949">
    <property type="entry name" value="PAZ"/>
    <property type="match status" value="1"/>
</dbReference>
<dbReference type="Gene3D" id="3.30.420.10">
    <property type="entry name" value="Ribonuclease H-like superfamily/Ribonuclease H"/>
    <property type="match status" value="1"/>
</dbReference>
<dbReference type="OMA" id="ECIYQPS"/>
<dbReference type="PROSITE" id="PS50821">
    <property type="entry name" value="PAZ"/>
    <property type="match status" value="1"/>
</dbReference>
<reference evidence="5 6" key="1">
    <citation type="journal article" date="2016" name="Genome Biol. Evol.">
        <title>Gene Family Evolution Reflects Adaptation to Soil Environmental Stressors in the Genome of the Collembolan Orchesella cincta.</title>
        <authorList>
            <person name="Faddeeva-Vakhrusheva A."/>
            <person name="Derks M.F."/>
            <person name="Anvar S.Y."/>
            <person name="Agamennone V."/>
            <person name="Suring W."/>
            <person name="Smit S."/>
            <person name="van Straalen N.M."/>
            <person name="Roelofs D."/>
        </authorList>
    </citation>
    <scope>NUCLEOTIDE SEQUENCE [LARGE SCALE GENOMIC DNA]</scope>
    <source>
        <tissue evidence="5">Mixed pool</tissue>
    </source>
</reference>
<feature type="region of interest" description="Disordered" evidence="2">
    <location>
        <begin position="544"/>
        <end position="580"/>
    </location>
</feature>
<evidence type="ECO:0000313" key="5">
    <source>
        <dbReference type="EMBL" id="ODN02980.1"/>
    </source>
</evidence>
<dbReference type="Proteomes" id="UP000094527">
    <property type="component" value="Unassembled WGS sequence"/>
</dbReference>
<dbReference type="CDD" id="cd04658">
    <property type="entry name" value="Piwi_piwi-like_Euk"/>
    <property type="match status" value="1"/>
</dbReference>
<evidence type="ECO:0000313" key="6">
    <source>
        <dbReference type="Proteomes" id="UP000094527"/>
    </source>
</evidence>
<sequence length="657" mass="72317">MGFVRVPSGRAARGGSDYSQEDALQESIAGADMQFGYVFDGTVLYTPKVLGTAEAAFTMVVEDTVGENSTPSRRQLGLLEMGRNFFDPVAAIDIPAHRLTLWPGLERSFGANQNAFREAVKKELNGTIVMTTYNRKTYHIDDIEFDKSPQSMFERKGEQQTLTIKDLKQPLLKAKASKRDLHAGKAADPGDILLVPELCQSTGLTDNMRANFSLMKELSKYLHQAPQEKGPVSMDLTSACGSTQRYDQVGAGQLGDGVGREAGGAQGSHSRKGSRLVCKGNSPSGRQRRLYNGVQIPANAHQRELNNMGHHCTTTDFAGVDNLVRTMTKVAAPLSMAIGNPKQIIKVPDARSGSYLSAMEDALNLKPQMIFVILPNNKAELYNVVKKRLAVDKGVPSQCFLAKNVTSKGLMSIATKVVVQMNAKLGGEPWTLKLPLKSCMFVGFDVYHGAKGSKGGSVGAMVATFSANFTKYFSTTSLFKNNDELCETMLADLIKCCHNFQEVNGELPERIIMYRDGVGEGQLKAVYNTELTILTVRGTHEDVRKRRKVTPTPHFHRRIQTGQHSTHDDEDEPPNPPPGTIVDEVVTLPERYDFYLISCAARQGTVSPCSYNVLQDENNFDADRIQLITYKLCHMYYNWSGTIAVPAPCQYAHKLPS</sequence>
<protein>
    <submittedName>
        <fullName evidence="5">Piwi-like protein 1</fullName>
    </submittedName>
</protein>
<dbReference type="AlphaFoldDB" id="A0A1D2NCL1"/>
<comment type="similarity">
    <text evidence="1">Belongs to the argonaute family.</text>
</comment>
<feature type="region of interest" description="Disordered" evidence="2">
    <location>
        <begin position="253"/>
        <end position="288"/>
    </location>
</feature>
<dbReference type="Pfam" id="PF02170">
    <property type="entry name" value="PAZ"/>
    <property type="match status" value="1"/>
</dbReference>
<dbReference type="SUPFAM" id="SSF101690">
    <property type="entry name" value="PAZ domain"/>
    <property type="match status" value="1"/>
</dbReference>
<dbReference type="SMART" id="SM00950">
    <property type="entry name" value="Piwi"/>
    <property type="match status" value="1"/>
</dbReference>
<dbReference type="PANTHER" id="PTHR22891">
    <property type="entry name" value="EUKARYOTIC TRANSLATION INITIATION FACTOR 2C"/>
    <property type="match status" value="1"/>
</dbReference>
<dbReference type="STRING" id="48709.A0A1D2NCL1"/>
<comment type="caution">
    <text evidence="5">The sequence shown here is derived from an EMBL/GenBank/DDBJ whole genome shotgun (WGS) entry which is preliminary data.</text>
</comment>
<accession>A0A1D2NCL1</accession>
<dbReference type="Gene3D" id="2.170.260.10">
    <property type="entry name" value="paz domain"/>
    <property type="match status" value="1"/>
</dbReference>
<feature type="domain" description="Piwi" evidence="4">
    <location>
        <begin position="369"/>
        <end position="657"/>
    </location>
</feature>
<dbReference type="CDD" id="cd02845">
    <property type="entry name" value="PAZ_piwi_like"/>
    <property type="match status" value="1"/>
</dbReference>
<gene>
    <name evidence="5" type="ORF">Ocin01_03703</name>
</gene>
<evidence type="ECO:0000259" key="3">
    <source>
        <dbReference type="PROSITE" id="PS50821"/>
    </source>
</evidence>
<dbReference type="InterPro" id="IPR036397">
    <property type="entry name" value="RNaseH_sf"/>
</dbReference>
<evidence type="ECO:0000256" key="1">
    <source>
        <dbReference type="RuleBase" id="RU361178"/>
    </source>
</evidence>